<evidence type="ECO:0000313" key="2">
    <source>
        <dbReference type="EMBL" id="MBK1839080.1"/>
    </source>
</evidence>
<feature type="transmembrane region" description="Helical" evidence="1">
    <location>
        <begin position="186"/>
        <end position="204"/>
    </location>
</feature>
<keyword evidence="1" id="KW-0472">Membrane</keyword>
<reference evidence="3" key="1">
    <citation type="submission" date="2021-01" db="EMBL/GenBank/DDBJ databases">
        <title>Genome public.</title>
        <authorList>
            <person name="Liu C."/>
            <person name="Sun Q."/>
        </authorList>
    </citation>
    <scope>NUCLEOTIDE SEQUENCE [LARGE SCALE GENOMIC DNA]</scope>
    <source>
        <strain evidence="3">YIM B02556</strain>
    </source>
</reference>
<dbReference type="EMBL" id="JAENHM010000051">
    <property type="protein sequence ID" value="MBK1839080.1"/>
    <property type="molecule type" value="Genomic_DNA"/>
</dbReference>
<evidence type="ECO:0000256" key="1">
    <source>
        <dbReference type="SAM" id="Phobius"/>
    </source>
</evidence>
<accession>A0ABS1F6P7</accession>
<keyword evidence="1" id="KW-1133">Transmembrane helix</keyword>
<evidence type="ECO:0000313" key="3">
    <source>
        <dbReference type="Proteomes" id="UP000652760"/>
    </source>
</evidence>
<keyword evidence="1" id="KW-0812">Transmembrane</keyword>
<name>A0ABS1F6P7_9PROT</name>
<dbReference type="RefSeq" id="WP_200194776.1">
    <property type="nucleotide sequence ID" value="NZ_JAENHM010000051.1"/>
</dbReference>
<sequence length="256" mass="29048">MSRPIQHPKLSSSTYAHGALVNFCDNFDRIRTSGQFRSNTGGRTYATTIQEWPRAWTSRERCHTDFGALLHPLDPNRHLLNPLKDPGVIVFEGRAAALFRPHPFEGLFSGYKWALNQFVTKDGILQWESRNARLCCVNADGSPWKFLIHPYRTRHKVLIVSDARVVGSGDPRGVFRSELERLLRRLFVDWHALLPFTLYVLWHYMFYGGGTFVEFAMSGKIAPWLSAVGGVGMGVWCTTILIGIYGIVNKRLPLKG</sequence>
<organism evidence="2 3">
    <name type="scientific">Azospirillum endophyticum</name>
    <dbReference type="NCBI Taxonomy" id="2800326"/>
    <lineage>
        <taxon>Bacteria</taxon>
        <taxon>Pseudomonadati</taxon>
        <taxon>Pseudomonadota</taxon>
        <taxon>Alphaproteobacteria</taxon>
        <taxon>Rhodospirillales</taxon>
        <taxon>Azospirillaceae</taxon>
        <taxon>Azospirillum</taxon>
    </lineage>
</organism>
<dbReference type="Proteomes" id="UP000652760">
    <property type="component" value="Unassembled WGS sequence"/>
</dbReference>
<comment type="caution">
    <text evidence="2">The sequence shown here is derived from an EMBL/GenBank/DDBJ whole genome shotgun (WGS) entry which is preliminary data.</text>
</comment>
<feature type="transmembrane region" description="Helical" evidence="1">
    <location>
        <begin position="224"/>
        <end position="248"/>
    </location>
</feature>
<keyword evidence="3" id="KW-1185">Reference proteome</keyword>
<proteinExistence type="predicted"/>
<gene>
    <name evidence="2" type="ORF">JHL17_16840</name>
</gene>
<protein>
    <submittedName>
        <fullName evidence="2">Uncharacterized protein</fullName>
    </submittedName>
</protein>